<feature type="coiled-coil region" evidence="14">
    <location>
        <begin position="219"/>
        <end position="277"/>
    </location>
</feature>
<evidence type="ECO:0000259" key="16">
    <source>
        <dbReference type="PROSITE" id="PS50913"/>
    </source>
</evidence>
<dbReference type="GeneTree" id="ENSGT00940000153772"/>
<keyword evidence="4" id="KW-0597">Phosphoprotein</keyword>
<dbReference type="SMART" id="SM00755">
    <property type="entry name" value="Grip"/>
    <property type="match status" value="1"/>
</dbReference>
<evidence type="ECO:0000256" key="9">
    <source>
        <dbReference type="ARBA" id="ARBA00023329"/>
    </source>
</evidence>
<keyword evidence="7 14" id="KW-0175">Coiled coil</keyword>
<evidence type="ECO:0000256" key="6">
    <source>
        <dbReference type="ARBA" id="ARBA00023034"/>
    </source>
</evidence>
<feature type="region of interest" description="Disordered" evidence="15">
    <location>
        <begin position="320"/>
        <end position="365"/>
    </location>
</feature>
<dbReference type="Proteomes" id="UP000265140">
    <property type="component" value="Chromosome 13"/>
</dbReference>
<feature type="domain" description="GRIP" evidence="16">
    <location>
        <begin position="366"/>
        <end position="415"/>
    </location>
</feature>
<dbReference type="PROSITE" id="PS50913">
    <property type="entry name" value="GRIP"/>
    <property type="match status" value="1"/>
</dbReference>
<feature type="region of interest" description="Disordered" evidence="15">
    <location>
        <begin position="1"/>
        <end position="57"/>
    </location>
</feature>
<feature type="compositionally biased region" description="Pro residues" evidence="15">
    <location>
        <begin position="344"/>
        <end position="354"/>
    </location>
</feature>
<dbReference type="AlphaFoldDB" id="A0AAY5KC99"/>
<evidence type="ECO:0000256" key="12">
    <source>
        <dbReference type="ARBA" id="ARBA00093371"/>
    </source>
</evidence>
<dbReference type="GO" id="GO:0000139">
    <property type="term" value="C:Golgi membrane"/>
    <property type="evidence" value="ECO:0007669"/>
    <property type="project" value="UniProtKB-SubCell"/>
</dbReference>
<evidence type="ECO:0000256" key="8">
    <source>
        <dbReference type="ARBA" id="ARBA00023136"/>
    </source>
</evidence>
<evidence type="ECO:0000256" key="14">
    <source>
        <dbReference type="SAM" id="Coils"/>
    </source>
</evidence>
<dbReference type="GO" id="GO:0001669">
    <property type="term" value="C:acrosomal vesicle"/>
    <property type="evidence" value="ECO:0007669"/>
    <property type="project" value="UniProtKB-SubCell"/>
</dbReference>
<comment type="subcellular location">
    <subcellularLocation>
        <location evidence="2">Cytoplasmic vesicle</location>
        <location evidence="2">Secretory vesicle</location>
        <location evidence="2">Acrosome</location>
    </subcellularLocation>
    <subcellularLocation>
        <location evidence="3">Golgi apparatus membrane</location>
        <topology evidence="3">Peripheral membrane protein</topology>
    </subcellularLocation>
    <subcellularLocation>
        <location evidence="1">Golgi apparatus</location>
        <location evidence="1">trans-Golgi network membrane</location>
    </subcellularLocation>
</comment>
<reference evidence="17" key="3">
    <citation type="submission" date="2025-09" db="UniProtKB">
        <authorList>
            <consortium name="Ensembl"/>
        </authorList>
    </citation>
    <scope>IDENTIFICATION</scope>
</reference>
<evidence type="ECO:0000256" key="4">
    <source>
        <dbReference type="ARBA" id="ARBA00022553"/>
    </source>
</evidence>
<proteinExistence type="predicted"/>
<protein>
    <recommendedName>
        <fullName evidence="10">Golgin subfamily A member 1</fullName>
    </recommendedName>
    <alternativeName>
        <fullName evidence="11">Golgin-97</fullName>
    </alternativeName>
</protein>
<evidence type="ECO:0000256" key="1">
    <source>
        <dbReference type="ARBA" id="ARBA00004198"/>
    </source>
</evidence>
<evidence type="ECO:0000313" key="18">
    <source>
        <dbReference type="Proteomes" id="UP000265140"/>
    </source>
</evidence>
<reference evidence="17 18" key="1">
    <citation type="submission" date="2020-02" db="EMBL/GenBank/DDBJ databases">
        <title>Esox lucius (northern pike) genome, fEsoLuc1, primary haplotype.</title>
        <authorList>
            <person name="Myers G."/>
            <person name="Karagic N."/>
            <person name="Meyer A."/>
            <person name="Pippel M."/>
            <person name="Reichard M."/>
            <person name="Winkler S."/>
            <person name="Tracey A."/>
            <person name="Sims Y."/>
            <person name="Howe K."/>
            <person name="Rhie A."/>
            <person name="Formenti G."/>
            <person name="Durbin R."/>
            <person name="Fedrigo O."/>
            <person name="Jarvis E.D."/>
        </authorList>
    </citation>
    <scope>NUCLEOTIDE SEQUENCE [LARGE SCALE GENOMIC DNA]</scope>
</reference>
<reference evidence="17" key="2">
    <citation type="submission" date="2025-08" db="UniProtKB">
        <authorList>
            <consortium name="Ensembl"/>
        </authorList>
    </citation>
    <scope>IDENTIFICATION</scope>
</reference>
<keyword evidence="18" id="KW-1185">Reference proteome</keyword>
<evidence type="ECO:0000256" key="2">
    <source>
        <dbReference type="ARBA" id="ARBA00004218"/>
    </source>
</evidence>
<evidence type="ECO:0000256" key="11">
    <source>
        <dbReference type="ARBA" id="ARBA00078935"/>
    </source>
</evidence>
<gene>
    <name evidence="17" type="primary">GOLGA1</name>
</gene>
<dbReference type="PANTHER" id="PTHR23157">
    <property type="entry name" value="GRIP AND COILED-COIL DOMAIN-CONTAINING PROTEIN 1"/>
    <property type="match status" value="1"/>
</dbReference>
<dbReference type="FunFam" id="1.10.220.60:FF:000002">
    <property type="entry name" value="Golgin subfamily A member 1"/>
    <property type="match status" value="1"/>
</dbReference>
<comment type="subunit">
    <text evidence="13">Interacts with RAB6A. Directly interacts with TBC1D23. Interacts with FAM91A1; this interaction may be mediated by TBC1D23. Interacts with ARL1; this interaction recruits Golgin-97/GOLGA1 onto the Golgi apparatus.</text>
</comment>
<name>A0AAY5KC99_ESOLU</name>
<evidence type="ECO:0000256" key="5">
    <source>
        <dbReference type="ARBA" id="ARBA00022765"/>
    </source>
</evidence>
<dbReference type="InterPro" id="IPR051952">
    <property type="entry name" value="Golgi-autophagy_related"/>
</dbReference>
<evidence type="ECO:0000256" key="15">
    <source>
        <dbReference type="SAM" id="MobiDB-lite"/>
    </source>
</evidence>
<dbReference type="Ensembl" id="ENSELUT00000097288.1">
    <property type="protein sequence ID" value="ENSELUP00000085850.1"/>
    <property type="gene ID" value="ENSELUG00000039373.1"/>
</dbReference>
<accession>A0AAY5KC99</accession>
<dbReference type="GO" id="GO:0005802">
    <property type="term" value="C:trans-Golgi network"/>
    <property type="evidence" value="ECO:0007669"/>
    <property type="project" value="UniProtKB-ARBA"/>
</dbReference>
<evidence type="ECO:0000256" key="7">
    <source>
        <dbReference type="ARBA" id="ARBA00023054"/>
    </source>
</evidence>
<dbReference type="Gene3D" id="1.10.220.60">
    <property type="entry name" value="GRIP domain"/>
    <property type="match status" value="1"/>
</dbReference>
<evidence type="ECO:0000256" key="13">
    <source>
        <dbReference type="ARBA" id="ARBA00093537"/>
    </source>
</evidence>
<evidence type="ECO:0000256" key="3">
    <source>
        <dbReference type="ARBA" id="ARBA00004395"/>
    </source>
</evidence>
<organism evidence="17 18">
    <name type="scientific">Esox lucius</name>
    <name type="common">Northern pike</name>
    <dbReference type="NCBI Taxonomy" id="8010"/>
    <lineage>
        <taxon>Eukaryota</taxon>
        <taxon>Metazoa</taxon>
        <taxon>Chordata</taxon>
        <taxon>Craniata</taxon>
        <taxon>Vertebrata</taxon>
        <taxon>Euteleostomi</taxon>
        <taxon>Actinopterygii</taxon>
        <taxon>Neopterygii</taxon>
        <taxon>Teleostei</taxon>
        <taxon>Protacanthopterygii</taxon>
        <taxon>Esociformes</taxon>
        <taxon>Esocidae</taxon>
        <taxon>Esox</taxon>
    </lineage>
</organism>
<keyword evidence="9" id="KW-0968">Cytoplasmic vesicle</keyword>
<keyword evidence="8" id="KW-0472">Membrane</keyword>
<evidence type="ECO:0000256" key="10">
    <source>
        <dbReference type="ARBA" id="ARBA00070165"/>
    </source>
</evidence>
<dbReference type="InterPro" id="IPR000237">
    <property type="entry name" value="GRIP_dom"/>
</dbReference>
<dbReference type="Pfam" id="PF01465">
    <property type="entry name" value="GRIP"/>
    <property type="match status" value="1"/>
</dbReference>
<evidence type="ECO:0000313" key="17">
    <source>
        <dbReference type="Ensembl" id="ENSELUP00000085850.1"/>
    </source>
</evidence>
<sequence>MFAKLKKKIAEEAATAPRTGVRMPRSYSKESITSAGADSGDDFASDGSSSRDDLSSQILRRNDQIRKLEAKLSDYAEQLRLMQKTKDKLEIALEKHQDSSMRKLQDQNETHQASRARMAEDMALALEKKDQEWKERMSILEQEKTSLALRLDEMLEQSLSLFQKRDDLDELEGFQQQELAKVKHMVSTTDHNVPLSEANQILSIKTFQTEILYLAAVTDEDKERVLLDLQEKVSSLERRLRGNLSEDELLRELLNEKSALEQKLEDTRAGLLEARTNHADTVSSLEAQVNRPLPPHQRSCPCAEFFGGVFWFQKLKPETESEGKERVQDGRGERQERPDRIFPEPTPPPGPAPGPNTTVTNTSDLNDSREINFEYLKHVVLKFMSSREAEAFQLIKAVSVLLNFSREEEDMLKQTLEYKMSWFGSKPSPKGIVRPSVSGAPTHWS</sequence>
<dbReference type="PANTHER" id="PTHR23157:SF24">
    <property type="entry name" value="GOLGIN SUBFAMILY A MEMBER 1"/>
    <property type="match status" value="1"/>
</dbReference>
<feature type="compositionally biased region" description="Basic and acidic residues" evidence="15">
    <location>
        <begin position="320"/>
        <end position="342"/>
    </location>
</feature>
<keyword evidence="6" id="KW-0333">Golgi apparatus</keyword>
<comment type="function">
    <text evidence="12">Involved in vesicular trafficking at the Golgi apparatus level. Involved in endosome-to-Golgi trafficking. Mechanistically, captures transport vesicles arriving from endosomes via the protein TBC1D23. Recognized vesicles are then tethered to the trans-Golgi before subsequent SNARE engagement and vesicle fusion. Selectively regulates E-cadherin transport from the trans-Golgi network in tubulovesicular carriers.</text>
</comment>
<keyword evidence="5" id="KW-0013">ADP-ribosylation</keyword>